<evidence type="ECO:0000256" key="2">
    <source>
        <dbReference type="ARBA" id="ARBA00004286"/>
    </source>
</evidence>
<gene>
    <name evidence="14" type="primary">cnd1</name>
    <name evidence="14" type="ORF">Q9L58_003155</name>
</gene>
<sequence length="1273" mass="142667">MAEDRVEFDLKQALKHYLDGPTKVPCPDADSELLDAEGEPESLSNAQVNRVLEGIIDSVAMNPDAIARSGNLDSLQCLLKYFPTLPTPLLGKIVDLIASGLSSEADLLNSDIEASESDVLQDHRNVLEIYGFLIQWAVTALEARAADKSTAVTSAAPARGKGSKGKAKASSAPKTWDSTTHLLAALETMCKVLRIKLLRVFVTTSERDTFVSLFTRPVYVVLESEARVKITTIRMHLFKVLCIAIKHHGHAFGAQTSIVQNLTYFEHLSEPMAEFLQILSEQYDYPQLVDEILRELSGRVYNSNDTRGPKSVSGFIIKLSELAPRLVIKQMSALIKLLDSESYNLRCAVIEVCGNLIIDLTKEDEREHKTQMNAFFEVLQERFLDINPYCRSKTIQVYSYKLLDLDNKFPKRRQRAADLALRSLEDKSSNVRRNAIRLLTKLVTSHPYTALHGGTLMMKEWKMRFEVVDKELNALQPPPGSLESGAEPVDPALLDDATMLQADDEEEDDDDEDSEDDDEDEDEDDDEDDDEDEDEDDEDEDDEEDKRPPRTPKRSTKAGKGKGKDKGKRKGKEKGKGKDKGKAPQLPQPTPQQAQAVENSEEIQRLQLTRRYYAEAIRFIETVHDASALVCQLLGSKNKSEIIEAMDFFKVADAHKIETAKDGIRRMLRLIWTKGNSDEGKGIQSHLLDVYKDLFFDAPSTFTENETANYIARNMISLTFDTTAAELTCLEQLLSKMMKEGYISDLVVHKLWQIYGIQNREISKSQRRGAIIVIGMLAVAEPEIVVRELETVLRIGLGKYGRADLGLARYTCSALRHISPSGRHAKDAATTAMTKLPNDHAILVRLAALVELTSDSKEWFGVAEQAISAIYALGKHPDVLCTDIIRRKTKAVFADHEEISETVMAEYERLDDGDVDMMDVDMDAPSPMPATQAPPQDDGEKEARNKGGAFALSQLLFIVGHAAVKQIVHLEIIEMDFKRRKGEAEKNKETNLSPTKKDEEDELDLIGGTTEDDFSEAMTIIRERELLYGPNSLLAMFGPMVAEICANNIMYKDRTLQAQSTLCMAKLMCVSSAYCEDNLPLLITIMERSTDPITRSNAVIALGDMAVCFNHLIDENTDFLYRRLNDPDSSVKRTCLMTLTFLILAGQVKVKGQLGVMAKCLEDNDKRIADLSRMFFTELATKDNAVYNHFIDMFSLLSAEKELSEDSLRRIVKFLATFVEKDKHAKQLAEKLAARLPKCETERQWGDVAYTLGLLQHKNEEIQKTISAGFKVV</sequence>
<evidence type="ECO:0000259" key="12">
    <source>
        <dbReference type="Pfam" id="PF12717"/>
    </source>
</evidence>
<name>A0ABR3GPN7_9PEZI</name>
<keyword evidence="5 10" id="KW-0132">Cell division</keyword>
<comment type="caution">
    <text evidence="14">The sequence shown here is derived from an EMBL/GenBank/DDBJ whole genome shotgun (WGS) entry which is preliminary data.</text>
</comment>
<feature type="region of interest" description="Disordered" evidence="11">
    <location>
        <begin position="502"/>
        <end position="600"/>
    </location>
</feature>
<evidence type="ECO:0000256" key="6">
    <source>
        <dbReference type="ARBA" id="ARBA00022776"/>
    </source>
</evidence>
<organism evidence="14 15">
    <name type="scientific">Discina gigas</name>
    <dbReference type="NCBI Taxonomy" id="1032678"/>
    <lineage>
        <taxon>Eukaryota</taxon>
        <taxon>Fungi</taxon>
        <taxon>Dikarya</taxon>
        <taxon>Ascomycota</taxon>
        <taxon>Pezizomycotina</taxon>
        <taxon>Pezizomycetes</taxon>
        <taxon>Pezizales</taxon>
        <taxon>Discinaceae</taxon>
        <taxon>Discina</taxon>
    </lineage>
</organism>
<evidence type="ECO:0000259" key="13">
    <source>
        <dbReference type="Pfam" id="PF12922"/>
    </source>
</evidence>
<keyword evidence="6 10" id="KW-0498">Mitosis</keyword>
<dbReference type="Pfam" id="PF12922">
    <property type="entry name" value="Cnd1_N"/>
    <property type="match status" value="1"/>
</dbReference>
<evidence type="ECO:0000256" key="9">
    <source>
        <dbReference type="ARBA" id="ARBA00023306"/>
    </source>
</evidence>
<keyword evidence="8" id="KW-0539">Nucleus</keyword>
<evidence type="ECO:0000256" key="5">
    <source>
        <dbReference type="ARBA" id="ARBA00022618"/>
    </source>
</evidence>
<dbReference type="InterPro" id="IPR032682">
    <property type="entry name" value="Cnd1_C"/>
</dbReference>
<reference evidence="14 15" key="1">
    <citation type="submission" date="2024-02" db="EMBL/GenBank/DDBJ databases">
        <title>Discinaceae phylogenomics.</title>
        <authorList>
            <person name="Dirks A.C."/>
            <person name="James T.Y."/>
        </authorList>
    </citation>
    <scope>NUCLEOTIDE SEQUENCE [LARGE SCALE GENOMIC DNA]</scope>
    <source>
        <strain evidence="14 15">ACD0624</strain>
    </source>
</reference>
<evidence type="ECO:0000256" key="1">
    <source>
        <dbReference type="ARBA" id="ARBA00004123"/>
    </source>
</evidence>
<evidence type="ECO:0000256" key="11">
    <source>
        <dbReference type="SAM" id="MobiDB-lite"/>
    </source>
</evidence>
<evidence type="ECO:0000256" key="7">
    <source>
        <dbReference type="ARBA" id="ARBA00023067"/>
    </source>
</evidence>
<comment type="function">
    <text evidence="10">Regulatory subunit of the condensin complex, a complex required for conversion of interphase chromatin into mitotic-like condense chromosomes. The condensin complex probably introduces positive supercoils into relaxed DNA in the presence of type I topoisomerases and converts nicked DNA into positive knotted forms in the presence of type II topoisomerases.</text>
</comment>
<feature type="compositionally biased region" description="Acidic residues" evidence="11">
    <location>
        <begin position="502"/>
        <end position="544"/>
    </location>
</feature>
<dbReference type="PANTHER" id="PTHR14222">
    <property type="entry name" value="CONDENSIN"/>
    <property type="match status" value="1"/>
</dbReference>
<feature type="region of interest" description="Disordered" evidence="11">
    <location>
        <begin position="152"/>
        <end position="172"/>
    </location>
</feature>
<evidence type="ECO:0000256" key="8">
    <source>
        <dbReference type="ARBA" id="ARBA00023242"/>
    </source>
</evidence>
<evidence type="ECO:0000313" key="15">
    <source>
        <dbReference type="Proteomes" id="UP001447188"/>
    </source>
</evidence>
<evidence type="ECO:0000256" key="3">
    <source>
        <dbReference type="ARBA" id="ARBA00009606"/>
    </source>
</evidence>
<proteinExistence type="inferred from homology"/>
<dbReference type="EMBL" id="JBBBZM010000030">
    <property type="protein sequence ID" value="KAL0637765.1"/>
    <property type="molecule type" value="Genomic_DNA"/>
</dbReference>
<dbReference type="PIRSF" id="PIRSF017127">
    <property type="entry name" value="Condensin_D2"/>
    <property type="match status" value="1"/>
</dbReference>
<keyword evidence="15" id="KW-1185">Reference proteome</keyword>
<evidence type="ECO:0000256" key="4">
    <source>
        <dbReference type="ARBA" id="ARBA00022454"/>
    </source>
</evidence>
<dbReference type="SUPFAM" id="SSF48371">
    <property type="entry name" value="ARM repeat"/>
    <property type="match status" value="1"/>
</dbReference>
<keyword evidence="7 10" id="KW-0226">DNA condensation</keyword>
<dbReference type="InterPro" id="IPR011989">
    <property type="entry name" value="ARM-like"/>
</dbReference>
<keyword evidence="9 10" id="KW-0131">Cell cycle</keyword>
<feature type="compositionally biased region" description="Basic residues" evidence="11">
    <location>
        <begin position="549"/>
        <end position="573"/>
    </location>
</feature>
<accession>A0ABR3GPN7</accession>
<dbReference type="Gene3D" id="1.25.10.10">
    <property type="entry name" value="Leucine-rich Repeat Variant"/>
    <property type="match status" value="2"/>
</dbReference>
<feature type="domain" description="Condensin complex subunit 1 N-terminal" evidence="13">
    <location>
        <begin position="89"/>
        <end position="254"/>
    </location>
</feature>
<comment type="similarity">
    <text evidence="3 10">Belongs to the CND1 (condensin subunit 1) family.</text>
</comment>
<evidence type="ECO:0000256" key="10">
    <source>
        <dbReference type="PIRNR" id="PIRNR017127"/>
    </source>
</evidence>
<keyword evidence="4" id="KW-0158">Chromosome</keyword>
<comment type="subcellular location">
    <subcellularLocation>
        <location evidence="2">Chromosome</location>
    </subcellularLocation>
    <subcellularLocation>
        <location evidence="1">Nucleus</location>
    </subcellularLocation>
</comment>
<feature type="region of interest" description="Disordered" evidence="11">
    <location>
        <begin position="921"/>
        <end position="943"/>
    </location>
</feature>
<dbReference type="InterPro" id="IPR026971">
    <property type="entry name" value="CND1/NCAPD3"/>
</dbReference>
<dbReference type="PANTHER" id="PTHR14222:SF2">
    <property type="entry name" value="CONDENSIN COMPLEX SUBUNIT 1"/>
    <property type="match status" value="1"/>
</dbReference>
<feature type="domain" description="Condensin complex subunit 1 C-terminal" evidence="12">
    <location>
        <begin position="1094"/>
        <end position="1252"/>
    </location>
</feature>
<evidence type="ECO:0000313" key="14">
    <source>
        <dbReference type="EMBL" id="KAL0637765.1"/>
    </source>
</evidence>
<dbReference type="InterPro" id="IPR024324">
    <property type="entry name" value="Condensin_cplx_su1_N"/>
</dbReference>
<dbReference type="InterPro" id="IPR007673">
    <property type="entry name" value="Condensin_cplx_su1"/>
</dbReference>
<dbReference type="Proteomes" id="UP001447188">
    <property type="component" value="Unassembled WGS sequence"/>
</dbReference>
<protein>
    <recommendedName>
        <fullName evidence="10">Condensin complex subunit 1</fullName>
    </recommendedName>
</protein>
<dbReference type="InterPro" id="IPR016024">
    <property type="entry name" value="ARM-type_fold"/>
</dbReference>
<dbReference type="Pfam" id="PF12717">
    <property type="entry name" value="Cnd1"/>
    <property type="match status" value="1"/>
</dbReference>